<feature type="transmembrane region" description="Helical" evidence="21">
    <location>
        <begin position="381"/>
        <end position="399"/>
    </location>
</feature>
<feature type="transmembrane region" description="Helical" evidence="21">
    <location>
        <begin position="595"/>
        <end position="614"/>
    </location>
</feature>
<feature type="compositionally biased region" description="Polar residues" evidence="20">
    <location>
        <begin position="482"/>
        <end position="502"/>
    </location>
</feature>
<keyword evidence="6 21" id="KW-0812">Transmembrane</keyword>
<evidence type="ECO:0000256" key="11">
    <source>
        <dbReference type="ARBA" id="ARBA00022833"/>
    </source>
</evidence>
<keyword evidence="25" id="KW-1185">Reference proteome</keyword>
<dbReference type="GO" id="GO:0043161">
    <property type="term" value="P:proteasome-mediated ubiquitin-dependent protein catabolic process"/>
    <property type="evidence" value="ECO:0007669"/>
    <property type="project" value="TreeGrafter"/>
</dbReference>
<keyword evidence="5" id="KW-0808">Transferase</keyword>
<feature type="transmembrane region" description="Helical" evidence="21">
    <location>
        <begin position="626"/>
        <end position="646"/>
    </location>
</feature>
<keyword evidence="11" id="KW-0862">Zinc</keyword>
<sequence>MANNPPPFLFLLVIFLFLYLSPDPQAPVASRKLERIVEHERAALTTLNNSTFGDLQVGVDDEERWLNLTGLKKEHGFHWELLDPVRDRVRDQAHYVLGEDTVGLIDGSSDRFPPVYHNITGFVQGTWRSIKTYTGPHLNLSAVTPHGTYSSEEWTRNVTAAGGDIRIHFGERDHGEPWNTTARRVAARVTIGEDTSYGNWWDMRLHGFHLEDTGTIVLTTTSEKFDGIFALPHFTLSKYAFTLGQELLNRTLNATIEKQKSGELEDFSPWSSIVEGEQELFSLPHCEYVMYLQQHPLPIHLPESSAYGNGLAMKFFEDELRNPYRISPNLPPEMVMSMVAFSPDCGFIIESSGPPDVPPQEGKHLVGPKTEAYAMVARRHIILFALVIGSQLVLLVRQMKEASTPSTRSRISFYTIALLALGDGFTLLGFAFVGMSYEAITLILLATAYVAFLSAVFFGMGFLKEIWTVQSAERGREERRSNATSTRPTPTATQPGSRSETPASAPVISAAGADTLPLPVTSRQAINSGATPIIVPSDQDVDAEIAENENNANATDNERSARYGFGTVYFRFYLLLFGLVFLSLHATTWPSSLQAIYSTVLIFTYFSFWTPQIYRNIMRNCRRALRWDYVVGQSVLRLLPFYYLFAYRGNILLLKPDYTFLLVLTGWVWLQVCALFSQEHLGPRFFVRDSWVPPAYDYHPVLRADEEGASLPSGGKVLAGEDSGGLASSATKAGESRDKGKKVFDCAICMQDLEVPVVPGTGSGGSDADSSSASALSGGLLARRAYMVTPCRHIFHSVCLEGWMRYRLQCPICRETLPPL</sequence>
<name>A0AA39YVV3_9PEZI</name>
<evidence type="ECO:0000256" key="22">
    <source>
        <dbReference type="SAM" id="SignalP"/>
    </source>
</evidence>
<dbReference type="Pfam" id="PF13639">
    <property type="entry name" value="zf-RING_2"/>
    <property type="match status" value="1"/>
</dbReference>
<dbReference type="GO" id="GO:0061630">
    <property type="term" value="F:ubiquitin protein ligase activity"/>
    <property type="evidence" value="ECO:0007669"/>
    <property type="project" value="UniProtKB-EC"/>
</dbReference>
<evidence type="ECO:0000256" key="4">
    <source>
        <dbReference type="ARBA" id="ARBA00012483"/>
    </source>
</evidence>
<comment type="pathway">
    <text evidence="3">Protein modification; protein ubiquitination.</text>
</comment>
<feature type="transmembrane region" description="Helical" evidence="21">
    <location>
        <begin position="411"/>
        <end position="433"/>
    </location>
</feature>
<dbReference type="InterPro" id="IPR001841">
    <property type="entry name" value="Znf_RING"/>
</dbReference>
<evidence type="ECO:0000256" key="15">
    <source>
        <dbReference type="ARBA" id="ARBA00063126"/>
    </source>
</evidence>
<dbReference type="InterPro" id="IPR050731">
    <property type="entry name" value="HRD1_E3_ubiq-ligases"/>
</dbReference>
<evidence type="ECO:0000256" key="18">
    <source>
        <dbReference type="ARBA" id="ARBA00082128"/>
    </source>
</evidence>
<dbReference type="GO" id="GO:0044695">
    <property type="term" value="C:Dsc E3 ubiquitin ligase complex"/>
    <property type="evidence" value="ECO:0007669"/>
    <property type="project" value="TreeGrafter"/>
</dbReference>
<evidence type="ECO:0000256" key="3">
    <source>
        <dbReference type="ARBA" id="ARBA00004906"/>
    </source>
</evidence>
<dbReference type="PANTHER" id="PTHR22763:SF162">
    <property type="entry name" value="TRANSMEMBRANE E3 UBIQUITIN-PROTEIN LIGASE 1"/>
    <property type="match status" value="1"/>
</dbReference>
<feature type="transmembrane region" description="Helical" evidence="21">
    <location>
        <begin position="568"/>
        <end position="589"/>
    </location>
</feature>
<evidence type="ECO:0000256" key="5">
    <source>
        <dbReference type="ARBA" id="ARBA00022679"/>
    </source>
</evidence>
<feature type="chain" id="PRO_5041383491" description="DSC E3 ubiquitin ligase complex subunit A" evidence="22">
    <location>
        <begin position="23"/>
        <end position="820"/>
    </location>
</feature>
<evidence type="ECO:0000256" key="8">
    <source>
        <dbReference type="ARBA" id="ARBA00022729"/>
    </source>
</evidence>
<evidence type="ECO:0000256" key="20">
    <source>
        <dbReference type="SAM" id="MobiDB-lite"/>
    </source>
</evidence>
<evidence type="ECO:0000256" key="17">
    <source>
        <dbReference type="ARBA" id="ARBA00077885"/>
    </source>
</evidence>
<evidence type="ECO:0000259" key="23">
    <source>
        <dbReference type="PROSITE" id="PS50089"/>
    </source>
</evidence>
<organism evidence="24 25">
    <name type="scientific">Lasiodiplodia hormozganensis</name>
    <dbReference type="NCBI Taxonomy" id="869390"/>
    <lineage>
        <taxon>Eukaryota</taxon>
        <taxon>Fungi</taxon>
        <taxon>Dikarya</taxon>
        <taxon>Ascomycota</taxon>
        <taxon>Pezizomycotina</taxon>
        <taxon>Dothideomycetes</taxon>
        <taxon>Dothideomycetes incertae sedis</taxon>
        <taxon>Botryosphaeriales</taxon>
        <taxon>Botryosphaeriaceae</taxon>
        <taxon>Lasiodiplodia</taxon>
    </lineage>
</organism>
<dbReference type="Gene3D" id="3.30.40.10">
    <property type="entry name" value="Zinc/RING finger domain, C3HC4 (zinc finger)"/>
    <property type="match status" value="1"/>
</dbReference>
<keyword evidence="7" id="KW-0479">Metal-binding</keyword>
<dbReference type="AlphaFoldDB" id="A0AA39YVV3"/>
<evidence type="ECO:0000256" key="12">
    <source>
        <dbReference type="ARBA" id="ARBA00022989"/>
    </source>
</evidence>
<dbReference type="GO" id="GO:0012505">
    <property type="term" value="C:endomembrane system"/>
    <property type="evidence" value="ECO:0007669"/>
    <property type="project" value="UniProtKB-SubCell"/>
</dbReference>
<evidence type="ECO:0000256" key="6">
    <source>
        <dbReference type="ARBA" id="ARBA00022692"/>
    </source>
</evidence>
<gene>
    <name evidence="24" type="primary">dsc1</name>
    <name evidence="24" type="ORF">DIS24_g3900</name>
</gene>
<evidence type="ECO:0000256" key="9">
    <source>
        <dbReference type="ARBA" id="ARBA00022771"/>
    </source>
</evidence>
<dbReference type="FunFam" id="3.30.40.10:FF:000626">
    <property type="entry name" value="Transmembrane ubiquitin ligase 1"/>
    <property type="match status" value="1"/>
</dbReference>
<dbReference type="Proteomes" id="UP001175001">
    <property type="component" value="Unassembled WGS sequence"/>
</dbReference>
<keyword evidence="9 19" id="KW-0863">Zinc-finger</keyword>
<evidence type="ECO:0000256" key="16">
    <source>
        <dbReference type="ARBA" id="ARBA00071072"/>
    </source>
</evidence>
<feature type="signal peptide" evidence="22">
    <location>
        <begin position="1"/>
        <end position="22"/>
    </location>
</feature>
<keyword evidence="12 21" id="KW-1133">Transmembrane helix</keyword>
<feature type="transmembrane region" description="Helical" evidence="21">
    <location>
        <begin position="439"/>
        <end position="463"/>
    </location>
</feature>
<reference evidence="24" key="1">
    <citation type="submission" date="2023-06" db="EMBL/GenBank/DDBJ databases">
        <title>Multi-omics analyses reveal the molecular pathogenesis toolkit of Lasiodiplodia hormozganensis, a cross-kingdom pathogen.</title>
        <authorList>
            <person name="Felix C."/>
            <person name="Meneses R."/>
            <person name="Goncalves M.F.M."/>
            <person name="Tilleman L."/>
            <person name="Duarte A.S."/>
            <person name="Jorrin-Novo J.V."/>
            <person name="Van De Peer Y."/>
            <person name="Deforce D."/>
            <person name="Van Nieuwerburgh F."/>
            <person name="Esteves A.C."/>
            <person name="Alves A."/>
        </authorList>
    </citation>
    <scope>NUCLEOTIDE SEQUENCE</scope>
    <source>
        <strain evidence="24">CBS 339.90</strain>
    </source>
</reference>
<dbReference type="EC" id="2.3.2.27" evidence="4"/>
<protein>
    <recommendedName>
        <fullName evidence="16">DSC E3 ubiquitin ligase complex subunit A</fullName>
        <ecNumber evidence="4">2.3.2.27</ecNumber>
    </recommendedName>
    <alternativeName>
        <fullName evidence="17">Defective for SREBP cleavage protein A</fullName>
    </alternativeName>
    <alternativeName>
        <fullName evidence="18">RING-type E3 ubiquitin transferase dscA</fullName>
    </alternativeName>
</protein>
<dbReference type="SMART" id="SM00184">
    <property type="entry name" value="RING"/>
    <property type="match status" value="1"/>
</dbReference>
<comment type="caution">
    <text evidence="24">The sequence shown here is derived from an EMBL/GenBank/DDBJ whole genome shotgun (WGS) entry which is preliminary data.</text>
</comment>
<comment type="subunit">
    <text evidence="15">Component of the DSC E3 ubiquitin ligase complex composed of dscA, dscB, dscC and dscD.</text>
</comment>
<dbReference type="EMBL" id="JAUJDW010000013">
    <property type="protein sequence ID" value="KAK0659566.1"/>
    <property type="molecule type" value="Genomic_DNA"/>
</dbReference>
<accession>A0AA39YVV3</accession>
<dbReference type="InterPro" id="IPR013083">
    <property type="entry name" value="Znf_RING/FYVE/PHD"/>
</dbReference>
<feature type="domain" description="RING-type" evidence="23">
    <location>
        <begin position="746"/>
        <end position="814"/>
    </location>
</feature>
<proteinExistence type="predicted"/>
<dbReference type="PANTHER" id="PTHR22763">
    <property type="entry name" value="RING ZINC FINGER PROTEIN"/>
    <property type="match status" value="1"/>
</dbReference>
<evidence type="ECO:0000256" key="19">
    <source>
        <dbReference type="PROSITE-ProRule" id="PRU00175"/>
    </source>
</evidence>
<evidence type="ECO:0000256" key="10">
    <source>
        <dbReference type="ARBA" id="ARBA00022786"/>
    </source>
</evidence>
<evidence type="ECO:0000256" key="13">
    <source>
        <dbReference type="ARBA" id="ARBA00023136"/>
    </source>
</evidence>
<dbReference type="GO" id="GO:0008270">
    <property type="term" value="F:zinc ion binding"/>
    <property type="evidence" value="ECO:0007669"/>
    <property type="project" value="UniProtKB-KW"/>
</dbReference>
<evidence type="ECO:0000313" key="24">
    <source>
        <dbReference type="EMBL" id="KAK0659566.1"/>
    </source>
</evidence>
<comment type="catalytic activity">
    <reaction evidence="1">
        <text>S-ubiquitinyl-[E2 ubiquitin-conjugating enzyme]-L-cysteine + [acceptor protein]-L-lysine = [E2 ubiquitin-conjugating enzyme]-L-cysteine + N(6)-ubiquitinyl-[acceptor protein]-L-lysine.</text>
        <dbReference type="EC" id="2.3.2.27"/>
    </reaction>
</comment>
<comment type="function">
    <text evidence="14">Catalytic component of the DSC E3 ubiquitin ligase complex which is required for the srbA transcriptional activator proteolytic cleavage to release the soluble transcription factor from the membrane in low oxygen or sterol conditions. Required for growth during hypoxia and triazole drug susceptibility, as well as for virulence in a murine model of invasive pulmonary aspergillosis (IPA).</text>
</comment>
<evidence type="ECO:0000256" key="21">
    <source>
        <dbReference type="SAM" id="Phobius"/>
    </source>
</evidence>
<keyword evidence="13 21" id="KW-0472">Membrane</keyword>
<feature type="region of interest" description="Disordered" evidence="20">
    <location>
        <begin position="474"/>
        <end position="504"/>
    </location>
</feature>
<dbReference type="PROSITE" id="PS50089">
    <property type="entry name" value="ZF_RING_2"/>
    <property type="match status" value="1"/>
</dbReference>
<evidence type="ECO:0000313" key="25">
    <source>
        <dbReference type="Proteomes" id="UP001175001"/>
    </source>
</evidence>
<evidence type="ECO:0000256" key="2">
    <source>
        <dbReference type="ARBA" id="ARBA00004127"/>
    </source>
</evidence>
<evidence type="ECO:0000256" key="14">
    <source>
        <dbReference type="ARBA" id="ARBA00056116"/>
    </source>
</evidence>
<comment type="subcellular location">
    <subcellularLocation>
        <location evidence="2">Endomembrane system</location>
        <topology evidence="2">Multi-pass membrane protein</topology>
    </subcellularLocation>
</comment>
<dbReference type="Pfam" id="PF11145">
    <property type="entry name" value="DUF2921"/>
    <property type="match status" value="2"/>
</dbReference>
<evidence type="ECO:0000256" key="7">
    <source>
        <dbReference type="ARBA" id="ARBA00022723"/>
    </source>
</evidence>
<dbReference type="SUPFAM" id="SSF57850">
    <property type="entry name" value="RING/U-box"/>
    <property type="match status" value="1"/>
</dbReference>
<keyword evidence="8 22" id="KW-0732">Signal</keyword>
<evidence type="ECO:0000256" key="1">
    <source>
        <dbReference type="ARBA" id="ARBA00000900"/>
    </source>
</evidence>
<keyword evidence="10" id="KW-0833">Ubl conjugation pathway</keyword>
<dbReference type="InterPro" id="IPR021319">
    <property type="entry name" value="DUF2921"/>
</dbReference>